<evidence type="ECO:0000256" key="2">
    <source>
        <dbReference type="SAM" id="MobiDB-lite"/>
    </source>
</evidence>
<dbReference type="EC" id="2.1.3.3" evidence="4"/>
<dbReference type="PRINTS" id="PR00102">
    <property type="entry name" value="OTCASE"/>
</dbReference>
<dbReference type="Gene3D" id="3.40.50.1370">
    <property type="entry name" value="Aspartate/ornithine carbamoyltransferase"/>
    <property type="match status" value="1"/>
</dbReference>
<dbReference type="PANTHER" id="PTHR45753">
    <property type="entry name" value="ORNITHINE CARBAMOYLTRANSFERASE, MITOCHONDRIAL"/>
    <property type="match status" value="1"/>
</dbReference>
<dbReference type="SUPFAM" id="SSF53671">
    <property type="entry name" value="Aspartate/ornithine carbamoyltransferase"/>
    <property type="match status" value="1"/>
</dbReference>
<dbReference type="Proteomes" id="UP000297769">
    <property type="component" value="Unassembled WGS sequence"/>
</dbReference>
<feature type="region of interest" description="Disordered" evidence="2">
    <location>
        <begin position="79"/>
        <end position="107"/>
    </location>
</feature>
<feature type="compositionally biased region" description="Basic and acidic residues" evidence="2">
    <location>
        <begin position="91"/>
        <end position="107"/>
    </location>
</feature>
<gene>
    <name evidence="4" type="ORF">C9E96_05655</name>
</gene>
<protein>
    <submittedName>
        <fullName evidence="4">Ornithine carbamoyltransferase subunit F</fullName>
        <ecNumber evidence="4">2.1.3.3</ecNumber>
    </submittedName>
</protein>
<dbReference type="GO" id="GO:0004585">
    <property type="term" value="F:ornithine carbamoyltransferase activity"/>
    <property type="evidence" value="ECO:0007669"/>
    <property type="project" value="UniProtKB-EC"/>
</dbReference>
<evidence type="ECO:0000313" key="4">
    <source>
        <dbReference type="EMBL" id="TGC70979.1"/>
    </source>
</evidence>
<dbReference type="AlphaFoldDB" id="A0A5R1YMM3"/>
<sequence length="107" mass="11827">MVISLKNRNFLKLLDYTPAEIQHLIDLAIELKAAKKAGCEKQTLIGKNIALIFEKTSTRTRCAFEVAAFDQGAQVTYIRTSGSQGGQTESEQERARGRGRRREGVGA</sequence>
<comment type="caution">
    <text evidence="4">The sequence shown here is derived from an EMBL/GenBank/DDBJ whole genome shotgun (WGS) entry which is preliminary data.</text>
</comment>
<evidence type="ECO:0000313" key="5">
    <source>
        <dbReference type="Proteomes" id="UP000297769"/>
    </source>
</evidence>
<dbReference type="GO" id="GO:0016597">
    <property type="term" value="F:amino acid binding"/>
    <property type="evidence" value="ECO:0007669"/>
    <property type="project" value="InterPro"/>
</dbReference>
<evidence type="ECO:0000256" key="1">
    <source>
        <dbReference type="ARBA" id="ARBA00022679"/>
    </source>
</evidence>
<dbReference type="EMBL" id="PYJX01000069">
    <property type="protein sequence ID" value="TGC70979.1"/>
    <property type="molecule type" value="Genomic_DNA"/>
</dbReference>
<keyword evidence="1 4" id="KW-0808">Transferase</keyword>
<dbReference type="InterPro" id="IPR006130">
    <property type="entry name" value="Asp/Orn_carbamoylTrfase"/>
</dbReference>
<dbReference type="InterPro" id="IPR036901">
    <property type="entry name" value="Asp/Orn_carbamoylTrfase_sf"/>
</dbReference>
<dbReference type="PANTHER" id="PTHR45753:SF2">
    <property type="entry name" value="ORNITHINE CARBAMOYLTRANSFERASE"/>
    <property type="match status" value="1"/>
</dbReference>
<dbReference type="GO" id="GO:0042450">
    <property type="term" value="P:L-arginine biosynthetic process via ornithine"/>
    <property type="evidence" value="ECO:0007669"/>
    <property type="project" value="TreeGrafter"/>
</dbReference>
<dbReference type="InterPro" id="IPR006132">
    <property type="entry name" value="Asp/Orn_carbamoyltranf_P-bd"/>
</dbReference>
<feature type="non-terminal residue" evidence="4">
    <location>
        <position position="107"/>
    </location>
</feature>
<dbReference type="Pfam" id="PF02729">
    <property type="entry name" value="OTCace_N"/>
    <property type="match status" value="1"/>
</dbReference>
<dbReference type="PROSITE" id="PS00097">
    <property type="entry name" value="CARBAMOYLTRANSFERASE"/>
    <property type="match status" value="1"/>
</dbReference>
<name>A0A5R1YMM3_SALIN</name>
<feature type="domain" description="Aspartate/ornithine carbamoyltransferase carbamoyl-P binding" evidence="3">
    <location>
        <begin position="8"/>
        <end position="94"/>
    </location>
</feature>
<organism evidence="4 5">
    <name type="scientific">Salmonella infantis</name>
    <dbReference type="NCBI Taxonomy" id="595"/>
    <lineage>
        <taxon>Bacteria</taxon>
        <taxon>Pseudomonadati</taxon>
        <taxon>Pseudomonadota</taxon>
        <taxon>Gammaproteobacteria</taxon>
        <taxon>Enterobacterales</taxon>
        <taxon>Enterobacteriaceae</taxon>
        <taxon>Salmonella</taxon>
    </lineage>
</organism>
<reference evidence="4 5" key="1">
    <citation type="submission" date="2018-03" db="EMBL/GenBank/DDBJ databases">
        <title>Non-Typhoidal Salmonella genome sequencing and assembly.</title>
        <authorList>
            <person name="Matchawe C."/>
        </authorList>
    </citation>
    <scope>NUCLEOTIDE SEQUENCE [LARGE SCALE GENOMIC DNA]</scope>
    <source>
        <strain evidence="4 5">88sa</strain>
    </source>
</reference>
<feature type="compositionally biased region" description="Polar residues" evidence="2">
    <location>
        <begin position="79"/>
        <end position="88"/>
    </location>
</feature>
<accession>A0A5R1YMM3</accession>
<evidence type="ECO:0000259" key="3">
    <source>
        <dbReference type="Pfam" id="PF02729"/>
    </source>
</evidence>
<dbReference type="GO" id="GO:0019240">
    <property type="term" value="P:citrulline biosynthetic process"/>
    <property type="evidence" value="ECO:0007669"/>
    <property type="project" value="TreeGrafter"/>
</dbReference>
<proteinExistence type="predicted"/>
<dbReference type="InterPro" id="IPR002292">
    <property type="entry name" value="Orn/put_carbamltrans"/>
</dbReference>